<evidence type="ECO:0000256" key="1">
    <source>
        <dbReference type="SAM" id="Coils"/>
    </source>
</evidence>
<sequence length="305" mass="33739">MKHNIDIIIFLRRCNTCLNFAVSVSSLIIIVSALIIITGGALFFLIHNANVSIAGAKLVQAEQENRNLLNRISLIKSKLVGLSKRTGFQIAEDNRQRSFLQVAQIAPDIWAMGTGGRKISLNSGISSSTAMTLEEVYNSIDRIKGQLNLRQKSLQEINSELNKNYDLWRHIPSINPVPGTTIGSGFGYRIDPIDKTVRMHEGVDLGAQEGTPIMASADGIVTFADWNMGYGYVVDIDHGYGFLSRYAHCSKILVQVGDFVKRGQIIALVGRTGRTTCPHLHYEVHISGIKVNPANYIHFKDIVFD</sequence>
<feature type="coiled-coil region" evidence="1">
    <location>
        <begin position="51"/>
        <end position="78"/>
    </location>
</feature>
<keyword evidence="2" id="KW-1133">Transmembrane helix</keyword>
<feature type="domain" description="M23ase beta-sheet core" evidence="3">
    <location>
        <begin position="198"/>
        <end position="293"/>
    </location>
</feature>
<name>A0A7C4TAN7_UNCW3</name>
<dbReference type="InterPro" id="IPR011055">
    <property type="entry name" value="Dup_hybrid_motif"/>
</dbReference>
<dbReference type="GO" id="GO:0004222">
    <property type="term" value="F:metalloendopeptidase activity"/>
    <property type="evidence" value="ECO:0007669"/>
    <property type="project" value="TreeGrafter"/>
</dbReference>
<reference evidence="4" key="1">
    <citation type="journal article" date="2020" name="mSystems">
        <title>Genome- and Community-Level Interaction Insights into Carbon Utilization and Element Cycling Functions of Hydrothermarchaeota in Hydrothermal Sediment.</title>
        <authorList>
            <person name="Zhou Z."/>
            <person name="Liu Y."/>
            <person name="Xu W."/>
            <person name="Pan J."/>
            <person name="Luo Z.H."/>
            <person name="Li M."/>
        </authorList>
    </citation>
    <scope>NUCLEOTIDE SEQUENCE [LARGE SCALE GENOMIC DNA]</scope>
    <source>
        <strain evidence="4">SpSt-774</strain>
    </source>
</reference>
<organism evidence="4">
    <name type="scientific">candidate division WOR-3 bacterium</name>
    <dbReference type="NCBI Taxonomy" id="2052148"/>
    <lineage>
        <taxon>Bacteria</taxon>
        <taxon>Bacteria division WOR-3</taxon>
    </lineage>
</organism>
<dbReference type="Gene3D" id="2.70.70.10">
    <property type="entry name" value="Glucose Permease (Domain IIA)"/>
    <property type="match status" value="1"/>
</dbReference>
<feature type="transmembrane region" description="Helical" evidence="2">
    <location>
        <begin position="20"/>
        <end position="46"/>
    </location>
</feature>
<evidence type="ECO:0000313" key="4">
    <source>
        <dbReference type="EMBL" id="HGV97028.1"/>
    </source>
</evidence>
<keyword evidence="2" id="KW-0812">Transmembrane</keyword>
<keyword evidence="2" id="KW-0472">Membrane</keyword>
<dbReference type="InterPro" id="IPR016047">
    <property type="entry name" value="M23ase_b-sheet_dom"/>
</dbReference>
<keyword evidence="1" id="KW-0175">Coiled coil</keyword>
<dbReference type="PANTHER" id="PTHR21666:SF270">
    <property type="entry name" value="MUREIN HYDROLASE ACTIVATOR ENVC"/>
    <property type="match status" value="1"/>
</dbReference>
<evidence type="ECO:0000259" key="3">
    <source>
        <dbReference type="Pfam" id="PF01551"/>
    </source>
</evidence>
<protein>
    <submittedName>
        <fullName evidence="4">M23 family metallopeptidase</fullName>
    </submittedName>
</protein>
<evidence type="ECO:0000256" key="2">
    <source>
        <dbReference type="SAM" id="Phobius"/>
    </source>
</evidence>
<dbReference type="PANTHER" id="PTHR21666">
    <property type="entry name" value="PEPTIDASE-RELATED"/>
    <property type="match status" value="1"/>
</dbReference>
<dbReference type="FunFam" id="2.70.70.10:FF:000006">
    <property type="entry name" value="M23 family peptidase"/>
    <property type="match status" value="1"/>
</dbReference>
<dbReference type="AlphaFoldDB" id="A0A7C4TAN7"/>
<comment type="caution">
    <text evidence="4">The sequence shown here is derived from an EMBL/GenBank/DDBJ whole genome shotgun (WGS) entry which is preliminary data.</text>
</comment>
<dbReference type="EMBL" id="DTGZ01000034">
    <property type="protein sequence ID" value="HGV97028.1"/>
    <property type="molecule type" value="Genomic_DNA"/>
</dbReference>
<dbReference type="InterPro" id="IPR050570">
    <property type="entry name" value="Cell_wall_metabolism_enzyme"/>
</dbReference>
<gene>
    <name evidence="4" type="ORF">ENV60_01880</name>
</gene>
<proteinExistence type="predicted"/>
<accession>A0A7C4TAN7</accession>
<dbReference type="SUPFAM" id="SSF51261">
    <property type="entry name" value="Duplicated hybrid motif"/>
    <property type="match status" value="1"/>
</dbReference>
<dbReference type="CDD" id="cd12797">
    <property type="entry name" value="M23_peptidase"/>
    <property type="match status" value="1"/>
</dbReference>
<dbReference type="Pfam" id="PF01551">
    <property type="entry name" value="Peptidase_M23"/>
    <property type="match status" value="1"/>
</dbReference>